<reference evidence="2" key="1">
    <citation type="journal article" date="2023" name="Mol. Phylogenet. Evol.">
        <title>Genome-scale phylogeny and comparative genomics of the fungal order Sordariales.</title>
        <authorList>
            <person name="Hensen N."/>
            <person name="Bonometti L."/>
            <person name="Westerberg I."/>
            <person name="Brannstrom I.O."/>
            <person name="Guillou S."/>
            <person name="Cros-Aarteil S."/>
            <person name="Calhoun S."/>
            <person name="Haridas S."/>
            <person name="Kuo A."/>
            <person name="Mondo S."/>
            <person name="Pangilinan J."/>
            <person name="Riley R."/>
            <person name="LaButti K."/>
            <person name="Andreopoulos B."/>
            <person name="Lipzen A."/>
            <person name="Chen C."/>
            <person name="Yan M."/>
            <person name="Daum C."/>
            <person name="Ng V."/>
            <person name="Clum A."/>
            <person name="Steindorff A."/>
            <person name="Ohm R.A."/>
            <person name="Martin F."/>
            <person name="Silar P."/>
            <person name="Natvig D.O."/>
            <person name="Lalanne C."/>
            <person name="Gautier V."/>
            <person name="Ament-Velasquez S.L."/>
            <person name="Kruys A."/>
            <person name="Hutchinson M.I."/>
            <person name="Powell A.J."/>
            <person name="Barry K."/>
            <person name="Miller A.N."/>
            <person name="Grigoriev I.V."/>
            <person name="Debuchy R."/>
            <person name="Gladieux P."/>
            <person name="Hiltunen Thoren M."/>
            <person name="Johannesson H."/>
        </authorList>
    </citation>
    <scope>NUCLEOTIDE SEQUENCE</scope>
    <source>
        <strain evidence="2">CBS 731.68</strain>
    </source>
</reference>
<dbReference type="GeneID" id="87828871"/>
<comment type="caution">
    <text evidence="2">The sequence shown here is derived from an EMBL/GenBank/DDBJ whole genome shotgun (WGS) entry which is preliminary data.</text>
</comment>
<organism evidence="2 3">
    <name type="scientific">Parathielavia appendiculata</name>
    <dbReference type="NCBI Taxonomy" id="2587402"/>
    <lineage>
        <taxon>Eukaryota</taxon>
        <taxon>Fungi</taxon>
        <taxon>Dikarya</taxon>
        <taxon>Ascomycota</taxon>
        <taxon>Pezizomycotina</taxon>
        <taxon>Sordariomycetes</taxon>
        <taxon>Sordariomycetidae</taxon>
        <taxon>Sordariales</taxon>
        <taxon>Chaetomiaceae</taxon>
        <taxon>Parathielavia</taxon>
    </lineage>
</organism>
<accession>A0AAN6U748</accession>
<reference evidence="2" key="2">
    <citation type="submission" date="2023-05" db="EMBL/GenBank/DDBJ databases">
        <authorList>
            <consortium name="Lawrence Berkeley National Laboratory"/>
            <person name="Steindorff A."/>
            <person name="Hensen N."/>
            <person name="Bonometti L."/>
            <person name="Westerberg I."/>
            <person name="Brannstrom I.O."/>
            <person name="Guillou S."/>
            <person name="Cros-Aarteil S."/>
            <person name="Calhoun S."/>
            <person name="Haridas S."/>
            <person name="Kuo A."/>
            <person name="Mondo S."/>
            <person name="Pangilinan J."/>
            <person name="Riley R."/>
            <person name="Labutti K."/>
            <person name="Andreopoulos B."/>
            <person name="Lipzen A."/>
            <person name="Chen C."/>
            <person name="Yanf M."/>
            <person name="Daum C."/>
            <person name="Ng V."/>
            <person name="Clum A."/>
            <person name="Ohm R."/>
            <person name="Martin F."/>
            <person name="Silar P."/>
            <person name="Natvig D."/>
            <person name="Lalanne C."/>
            <person name="Gautier V."/>
            <person name="Ament-Velasquez S.L."/>
            <person name="Kruys A."/>
            <person name="Hutchinson M.I."/>
            <person name="Powell A.J."/>
            <person name="Barry K."/>
            <person name="Miller A.N."/>
            <person name="Grigoriev I.V."/>
            <person name="Debuchy R."/>
            <person name="Gladieux P."/>
            <person name="Thoren M.H."/>
            <person name="Johannesson H."/>
        </authorList>
    </citation>
    <scope>NUCLEOTIDE SEQUENCE</scope>
    <source>
        <strain evidence="2">CBS 731.68</strain>
    </source>
</reference>
<sequence>MLYYQPSTPEMVEAVQSLQPYQGPSEQICRVSWVMARDRANEPRHETQPLRSLRAAPALGSEVFLSVPEYLPCACVPGFHAGASSGALKKETIGVFPGVERRAPGQHSCISKDSSPFGVLDERGTRRISDASTDSVTSRVSRTHLATQPSRSTPVNKGRGLQDKANVAALDFGPWAARGINK</sequence>
<dbReference type="AlphaFoldDB" id="A0AAN6U748"/>
<dbReference type="EMBL" id="MU853224">
    <property type="protein sequence ID" value="KAK4127255.1"/>
    <property type="molecule type" value="Genomic_DNA"/>
</dbReference>
<dbReference type="RefSeq" id="XP_062651026.1">
    <property type="nucleotide sequence ID" value="XM_062792102.1"/>
</dbReference>
<evidence type="ECO:0000313" key="3">
    <source>
        <dbReference type="Proteomes" id="UP001302602"/>
    </source>
</evidence>
<proteinExistence type="predicted"/>
<dbReference type="Proteomes" id="UP001302602">
    <property type="component" value="Unassembled WGS sequence"/>
</dbReference>
<feature type="compositionally biased region" description="Polar residues" evidence="1">
    <location>
        <begin position="144"/>
        <end position="155"/>
    </location>
</feature>
<name>A0AAN6U748_9PEZI</name>
<protein>
    <submittedName>
        <fullName evidence="2">Uncharacterized protein</fullName>
    </submittedName>
</protein>
<gene>
    <name evidence="2" type="ORF">N657DRAFT_641210</name>
</gene>
<feature type="compositionally biased region" description="Low complexity" evidence="1">
    <location>
        <begin position="130"/>
        <end position="140"/>
    </location>
</feature>
<evidence type="ECO:0000256" key="1">
    <source>
        <dbReference type="SAM" id="MobiDB-lite"/>
    </source>
</evidence>
<feature type="region of interest" description="Disordered" evidence="1">
    <location>
        <begin position="129"/>
        <end position="162"/>
    </location>
</feature>
<evidence type="ECO:0000313" key="2">
    <source>
        <dbReference type="EMBL" id="KAK4127255.1"/>
    </source>
</evidence>
<keyword evidence="3" id="KW-1185">Reference proteome</keyword>